<dbReference type="Proteomes" id="UP000001072">
    <property type="component" value="Unassembled WGS sequence"/>
</dbReference>
<dbReference type="RefSeq" id="XP_007409653.1">
    <property type="nucleotide sequence ID" value="XM_007409591.1"/>
</dbReference>
<dbReference type="InParanoid" id="F4RKA9"/>
<dbReference type="AlphaFoldDB" id="F4RKA9"/>
<dbReference type="VEuPathDB" id="FungiDB:MELLADRAFT_124357"/>
<dbReference type="KEGG" id="mlr:MELLADRAFT_124357"/>
<proteinExistence type="predicted"/>
<protein>
    <submittedName>
        <fullName evidence="2">Secreted protein</fullName>
    </submittedName>
</protein>
<gene>
    <name evidence="2" type="ORF">MELLADRAFT_124357</name>
</gene>
<dbReference type="EMBL" id="GL883105">
    <property type="protein sequence ID" value="EGG07211.1"/>
    <property type="molecule type" value="Genomic_DNA"/>
</dbReference>
<dbReference type="GeneID" id="18926745"/>
<name>F4RKA9_MELLP</name>
<keyword evidence="3" id="KW-1185">Reference proteome</keyword>
<sequence>MNTATLFRTIVLICTSSATVQAMPIRTEGGFSSVQPLIEGSDKKPFINQAGSSSFGKNHPHKGCAGHRGEPDDDGGDNPGCCLYQFFCTCCGAWPDND</sequence>
<evidence type="ECO:0000313" key="2">
    <source>
        <dbReference type="EMBL" id="EGG07211.1"/>
    </source>
</evidence>
<accession>F4RKA9</accession>
<evidence type="ECO:0000256" key="1">
    <source>
        <dbReference type="SAM" id="SignalP"/>
    </source>
</evidence>
<keyword evidence="1" id="KW-0732">Signal</keyword>
<organism evidence="3">
    <name type="scientific">Melampsora larici-populina (strain 98AG31 / pathotype 3-4-7)</name>
    <name type="common">Poplar leaf rust fungus</name>
    <dbReference type="NCBI Taxonomy" id="747676"/>
    <lineage>
        <taxon>Eukaryota</taxon>
        <taxon>Fungi</taxon>
        <taxon>Dikarya</taxon>
        <taxon>Basidiomycota</taxon>
        <taxon>Pucciniomycotina</taxon>
        <taxon>Pucciniomycetes</taxon>
        <taxon>Pucciniales</taxon>
        <taxon>Melampsoraceae</taxon>
        <taxon>Melampsora</taxon>
    </lineage>
</organism>
<evidence type="ECO:0000313" key="3">
    <source>
        <dbReference type="Proteomes" id="UP000001072"/>
    </source>
</evidence>
<feature type="signal peptide" evidence="1">
    <location>
        <begin position="1"/>
        <end position="22"/>
    </location>
</feature>
<feature type="chain" id="PRO_5003317709" evidence="1">
    <location>
        <begin position="23"/>
        <end position="98"/>
    </location>
</feature>
<dbReference type="HOGENOM" id="CLU_182430_0_0_1"/>
<reference evidence="3" key="1">
    <citation type="journal article" date="2011" name="Proc. Natl. Acad. Sci. U.S.A.">
        <title>Obligate biotrophy features unraveled by the genomic analysis of rust fungi.</title>
        <authorList>
            <person name="Duplessis S."/>
            <person name="Cuomo C.A."/>
            <person name="Lin Y.-C."/>
            <person name="Aerts A."/>
            <person name="Tisserant E."/>
            <person name="Veneault-Fourrey C."/>
            <person name="Joly D.L."/>
            <person name="Hacquard S."/>
            <person name="Amselem J."/>
            <person name="Cantarel B.L."/>
            <person name="Chiu R."/>
            <person name="Coutinho P.M."/>
            <person name="Feau N."/>
            <person name="Field M."/>
            <person name="Frey P."/>
            <person name="Gelhaye E."/>
            <person name="Goldberg J."/>
            <person name="Grabherr M.G."/>
            <person name="Kodira C.D."/>
            <person name="Kohler A."/>
            <person name="Kuees U."/>
            <person name="Lindquist E.A."/>
            <person name="Lucas S.M."/>
            <person name="Mago R."/>
            <person name="Mauceli E."/>
            <person name="Morin E."/>
            <person name="Murat C."/>
            <person name="Pangilinan J.L."/>
            <person name="Park R."/>
            <person name="Pearson M."/>
            <person name="Quesneville H."/>
            <person name="Rouhier N."/>
            <person name="Sakthikumar S."/>
            <person name="Salamov A.A."/>
            <person name="Schmutz J."/>
            <person name="Selles B."/>
            <person name="Shapiro H."/>
            <person name="Tanguay P."/>
            <person name="Tuskan G.A."/>
            <person name="Henrissat B."/>
            <person name="Van de Peer Y."/>
            <person name="Rouze P."/>
            <person name="Ellis J.G."/>
            <person name="Dodds P.N."/>
            <person name="Schein J.E."/>
            <person name="Zhong S."/>
            <person name="Hamelin R.C."/>
            <person name="Grigoriev I.V."/>
            <person name="Szabo L.J."/>
            <person name="Martin F."/>
        </authorList>
    </citation>
    <scope>NUCLEOTIDE SEQUENCE [LARGE SCALE GENOMIC DNA]</scope>
    <source>
        <strain evidence="3">98AG31 / pathotype 3-4-7</strain>
    </source>
</reference>